<comment type="similarity">
    <text evidence="1">Belongs to the short-chain dehydrogenases/reductases (SDR) family.</text>
</comment>
<dbReference type="RefSeq" id="WP_122144841.1">
    <property type="nucleotide sequence ID" value="NZ_CP120353.1"/>
</dbReference>
<evidence type="ECO:0000313" key="4">
    <source>
        <dbReference type="Proteomes" id="UP001221009"/>
    </source>
</evidence>
<evidence type="ECO:0000313" key="3">
    <source>
        <dbReference type="EMBL" id="WET66333.1"/>
    </source>
</evidence>
<accession>A0AAX3QXH1</accession>
<dbReference type="PROSITE" id="PS00061">
    <property type="entry name" value="ADH_SHORT"/>
    <property type="match status" value="1"/>
</dbReference>
<dbReference type="GO" id="GO:0006633">
    <property type="term" value="P:fatty acid biosynthetic process"/>
    <property type="evidence" value="ECO:0007669"/>
    <property type="project" value="TreeGrafter"/>
</dbReference>
<dbReference type="GO" id="GO:0016616">
    <property type="term" value="F:oxidoreductase activity, acting on the CH-OH group of donors, NAD or NADP as acceptor"/>
    <property type="evidence" value="ECO:0007669"/>
    <property type="project" value="TreeGrafter"/>
</dbReference>
<dbReference type="Gene3D" id="3.40.50.720">
    <property type="entry name" value="NAD(P)-binding Rossmann-like Domain"/>
    <property type="match status" value="1"/>
</dbReference>
<dbReference type="Proteomes" id="UP001221009">
    <property type="component" value="Chromosome"/>
</dbReference>
<proteinExistence type="inferred from homology"/>
<dbReference type="GO" id="GO:0048038">
    <property type="term" value="F:quinone binding"/>
    <property type="evidence" value="ECO:0007669"/>
    <property type="project" value="TreeGrafter"/>
</dbReference>
<gene>
    <name evidence="3" type="ORF">P2T59_10180</name>
</gene>
<name>A0AAX3QXH1_PARDI</name>
<dbReference type="Pfam" id="PF13561">
    <property type="entry name" value="adh_short_C2"/>
    <property type="match status" value="1"/>
</dbReference>
<dbReference type="PANTHER" id="PTHR42760:SF133">
    <property type="entry name" value="3-OXOACYL-[ACYL-CARRIER-PROTEIN] REDUCTASE"/>
    <property type="match status" value="1"/>
</dbReference>
<dbReference type="AlphaFoldDB" id="A0AAX3QXH1"/>
<reference evidence="3" key="1">
    <citation type="submission" date="2023-03" db="EMBL/GenBank/DDBJ databases">
        <title>Parabacteroides distasonis, a bacteria resistant against UC.</title>
        <authorList>
            <person name="Dai W."/>
        </authorList>
    </citation>
    <scope>NUCLEOTIDE SEQUENCE</scope>
    <source>
        <strain evidence="3">F1-28</strain>
    </source>
</reference>
<organism evidence="3 4">
    <name type="scientific">Parabacteroides distasonis</name>
    <dbReference type="NCBI Taxonomy" id="823"/>
    <lineage>
        <taxon>Bacteria</taxon>
        <taxon>Pseudomonadati</taxon>
        <taxon>Bacteroidota</taxon>
        <taxon>Bacteroidia</taxon>
        <taxon>Bacteroidales</taxon>
        <taxon>Tannerellaceae</taxon>
        <taxon>Parabacteroides</taxon>
    </lineage>
</organism>
<dbReference type="InterPro" id="IPR002347">
    <property type="entry name" value="SDR_fam"/>
</dbReference>
<dbReference type="EMBL" id="CP120353">
    <property type="protein sequence ID" value="WET66333.1"/>
    <property type="molecule type" value="Genomic_DNA"/>
</dbReference>
<dbReference type="InterPro" id="IPR036291">
    <property type="entry name" value="NAD(P)-bd_dom_sf"/>
</dbReference>
<evidence type="ECO:0000256" key="1">
    <source>
        <dbReference type="ARBA" id="ARBA00006484"/>
    </source>
</evidence>
<protein>
    <submittedName>
        <fullName evidence="3">SDR family NAD(P)-dependent oxidoreductase</fullName>
    </submittedName>
</protein>
<evidence type="ECO:0000256" key="2">
    <source>
        <dbReference type="ARBA" id="ARBA00023002"/>
    </source>
</evidence>
<sequence length="247" mass="27085">MEREYILITGSSSGIGEEIAINISSTCNVILNGRDVERLNTVKTKCHEGDHIIWNYDLSDVDNIEDSLTQLLKENNVKVTYFVHCAGFMKMYPLKIVKKEILQESFNINVISAALIAKVLTGKKQNDKTLKSAVFISSNISNFGAKAFSVYGSAKAGLDGLMRSLAMEFAPKVRINSVLPGGVRTRMTECMYQDQELIDRMASTYPLGLGTVTNISDAVLFLLSDKASWITGQQITVDGGRTANVTG</sequence>
<dbReference type="InterPro" id="IPR020904">
    <property type="entry name" value="Sc_DH/Rdtase_CS"/>
</dbReference>
<dbReference type="PRINTS" id="PR00081">
    <property type="entry name" value="GDHRDH"/>
</dbReference>
<dbReference type="CDD" id="cd05233">
    <property type="entry name" value="SDR_c"/>
    <property type="match status" value="1"/>
</dbReference>
<keyword evidence="2" id="KW-0560">Oxidoreductase</keyword>
<dbReference type="SUPFAM" id="SSF51735">
    <property type="entry name" value="NAD(P)-binding Rossmann-fold domains"/>
    <property type="match status" value="1"/>
</dbReference>
<dbReference type="PANTHER" id="PTHR42760">
    <property type="entry name" value="SHORT-CHAIN DEHYDROGENASES/REDUCTASES FAMILY MEMBER"/>
    <property type="match status" value="1"/>
</dbReference>